<organism evidence="1 2">
    <name type="scientific">Haloquadratum walsbyi J07HQW1</name>
    <dbReference type="NCBI Taxonomy" id="1238424"/>
    <lineage>
        <taxon>Archaea</taxon>
        <taxon>Methanobacteriati</taxon>
        <taxon>Methanobacteriota</taxon>
        <taxon>Stenosarchaea group</taxon>
        <taxon>Halobacteria</taxon>
        <taxon>Halobacteriales</taxon>
        <taxon>Haloferacaceae</taxon>
        <taxon>Haloquadratum</taxon>
    </lineage>
</organism>
<dbReference type="AlphaFoldDB" id="U1PIJ8"/>
<accession>U1PIJ8</accession>
<protein>
    <submittedName>
        <fullName evidence="1">Uncharacterized protein</fullName>
    </submittedName>
</protein>
<proteinExistence type="predicted"/>
<evidence type="ECO:0000313" key="1">
    <source>
        <dbReference type="EMBL" id="ERG93467.1"/>
    </source>
</evidence>
<name>U1PIJ8_9EURY</name>
<sequence length="58" mass="6514">MVVRDVVKLRLTSSETESENVPEFRRTPPVPVEHLSHLAVVEDFRSVGLVDVHHGTLP</sequence>
<evidence type="ECO:0000313" key="2">
    <source>
        <dbReference type="Proteomes" id="UP000030649"/>
    </source>
</evidence>
<dbReference type="HOGENOM" id="CLU_2968415_0_0_2"/>
<dbReference type="Proteomes" id="UP000030649">
    <property type="component" value="Unassembled WGS sequence"/>
</dbReference>
<gene>
    <name evidence="1" type="ORF">J07HQW1_03529</name>
</gene>
<reference evidence="1 2" key="1">
    <citation type="journal article" date="2013" name="PLoS ONE">
        <title>Assembly-driven community genomics of a hypersaline microbial ecosystem.</title>
        <authorList>
            <person name="Podell S."/>
            <person name="Ugalde J.A."/>
            <person name="Narasingarao P."/>
            <person name="Banfield J.F."/>
            <person name="Heidelberg K.B."/>
            <person name="Allen E.E."/>
        </authorList>
    </citation>
    <scope>NUCLEOTIDE SEQUENCE [LARGE SCALE GENOMIC DNA]</scope>
    <source>
        <strain evidence="2">J07HQW1</strain>
    </source>
</reference>
<dbReference type="EMBL" id="KE356560">
    <property type="protein sequence ID" value="ERG93467.1"/>
    <property type="molecule type" value="Genomic_DNA"/>
</dbReference>